<protein>
    <recommendedName>
        <fullName evidence="1">CD-NTase-associated protein 12/Pycsar effector protein TIR domain-containing protein</fullName>
    </recommendedName>
</protein>
<keyword evidence="3" id="KW-1185">Reference proteome</keyword>
<comment type="caution">
    <text evidence="2">The sequence shown here is derived from an EMBL/GenBank/DDBJ whole genome shotgun (WGS) entry which is preliminary data.</text>
</comment>
<feature type="domain" description="CD-NTase-associated protein 12/Pycsar effector protein TIR" evidence="1">
    <location>
        <begin position="144"/>
        <end position="266"/>
    </location>
</feature>
<dbReference type="RefSeq" id="WP_120466809.1">
    <property type="nucleotide sequence ID" value="NZ_RAYQ01000002.1"/>
</dbReference>
<dbReference type="Proteomes" id="UP000280696">
    <property type="component" value="Unassembled WGS sequence"/>
</dbReference>
<dbReference type="AlphaFoldDB" id="A0A3A9AQU3"/>
<organism evidence="2 3">
    <name type="scientific">Parablautia intestinalis</name>
    <dbReference type="NCBI Taxonomy" id="2320100"/>
    <lineage>
        <taxon>Bacteria</taxon>
        <taxon>Bacillati</taxon>
        <taxon>Bacillota</taxon>
        <taxon>Clostridia</taxon>
        <taxon>Lachnospirales</taxon>
        <taxon>Lachnospiraceae</taxon>
        <taxon>Parablautia</taxon>
    </lineage>
</organism>
<sequence>MKQNLIKKIREKVKWQSVNSLGNLYPEDIIEWLEVSEEEAKELIECLHNQRVLFYKYRIKCNCGEWNTVYENTLNRGKSLYCNICGHDFSRKDLEKSAEIIYEIDKEELLSLEDKKIEFRVFPKSRTNIVCMTQKQEEIKVMEIFMGSSSDAKDYMDEIAVQLEELGAKTLPWYSSGKGIFVPGDNTIDALIKITKRVQAAIFIFNADDKVWNDKSALEISDAVRDNVLFEYGLFAGALGKKKVCFVCKGKPRLATDLQGITYVDGDKGDLTVKSKLKDWLSEIN</sequence>
<dbReference type="InterPro" id="IPR019302">
    <property type="entry name" value="CAP12/PCTIR_TIR_dom"/>
</dbReference>
<evidence type="ECO:0000313" key="2">
    <source>
        <dbReference type="EMBL" id="RKI93762.1"/>
    </source>
</evidence>
<gene>
    <name evidence="2" type="ORF">D7V94_03600</name>
</gene>
<name>A0A3A9AQU3_9FIRM</name>
<dbReference type="GO" id="GO:0050135">
    <property type="term" value="F:NADP+ nucleosidase activity"/>
    <property type="evidence" value="ECO:0007669"/>
    <property type="project" value="InterPro"/>
</dbReference>
<reference evidence="2 3" key="1">
    <citation type="submission" date="2018-09" db="EMBL/GenBank/DDBJ databases">
        <title>Murine metabolic-syndrome-specific gut microbial biobank.</title>
        <authorList>
            <person name="Liu C."/>
        </authorList>
    </citation>
    <scope>NUCLEOTIDE SEQUENCE [LARGE SCALE GENOMIC DNA]</scope>
    <source>
        <strain evidence="2 3">0.1xD8-82</strain>
    </source>
</reference>
<evidence type="ECO:0000259" key="1">
    <source>
        <dbReference type="Pfam" id="PF10137"/>
    </source>
</evidence>
<dbReference type="OrthoDB" id="5497289at2"/>
<accession>A0A3A9AQU3</accession>
<dbReference type="EMBL" id="RAYQ01000002">
    <property type="protein sequence ID" value="RKI93762.1"/>
    <property type="molecule type" value="Genomic_DNA"/>
</dbReference>
<dbReference type="Pfam" id="PF10137">
    <property type="entry name" value="CAP12-PCTIR_TIR"/>
    <property type="match status" value="1"/>
</dbReference>
<evidence type="ECO:0000313" key="3">
    <source>
        <dbReference type="Proteomes" id="UP000280696"/>
    </source>
</evidence>
<proteinExistence type="predicted"/>